<dbReference type="FunFam" id="3.40.50.720:FF:000084">
    <property type="entry name" value="Short-chain dehydrogenase reductase"/>
    <property type="match status" value="1"/>
</dbReference>
<sequence length="259" mass="27262">MELGLNDAAVLVTGGSSGIGRATAVAYGREGARVAITYNSRKDAAEGVAEEIEAAGGTAYVVPMDLSEPETIAAAVEATVGQWGGLDAVVGNAVDWGSAGFHDRPTKVEDAKPDWWIPVMRANLEGNFHLVQQVAPALRRSEHGRLVLISTDLAERGMAGAWPYSAAKAGLHGLVASLQHDLGQDGVLVNVVMPGITLENGRHRALPKPAVDQFASRFSARRLPETTDLADAIVFLTSPRTRAIQGEILRVTGGSLLPE</sequence>
<dbReference type="PANTHER" id="PTHR43639:SF1">
    <property type="entry name" value="SHORT-CHAIN DEHYDROGENASE_REDUCTASE FAMILY PROTEIN"/>
    <property type="match status" value="1"/>
</dbReference>
<dbReference type="CDD" id="cd05233">
    <property type="entry name" value="SDR_c"/>
    <property type="match status" value="1"/>
</dbReference>
<dbReference type="PRINTS" id="PR00081">
    <property type="entry name" value="GDHRDH"/>
</dbReference>
<accession>A0A4R0JFJ2</accession>
<keyword evidence="4" id="KW-1185">Reference proteome</keyword>
<proteinExistence type="inferred from homology"/>
<dbReference type="InterPro" id="IPR036291">
    <property type="entry name" value="NAD(P)-bd_dom_sf"/>
</dbReference>
<dbReference type="PANTHER" id="PTHR43639">
    <property type="entry name" value="OXIDOREDUCTASE, SHORT-CHAIN DEHYDROGENASE/REDUCTASE FAMILY (AFU_ORTHOLOGUE AFUA_5G02870)"/>
    <property type="match status" value="1"/>
</dbReference>
<dbReference type="AlphaFoldDB" id="A0A4R0JFJ2"/>
<evidence type="ECO:0000256" key="1">
    <source>
        <dbReference type="ARBA" id="ARBA00006484"/>
    </source>
</evidence>
<gene>
    <name evidence="3" type="ORF">E0H75_32435</name>
</gene>
<evidence type="ECO:0000256" key="2">
    <source>
        <dbReference type="ARBA" id="ARBA00023002"/>
    </source>
</evidence>
<dbReference type="Proteomes" id="UP000293342">
    <property type="component" value="Unassembled WGS sequence"/>
</dbReference>
<keyword evidence="2" id="KW-0560">Oxidoreductase</keyword>
<dbReference type="Gene3D" id="3.40.50.720">
    <property type="entry name" value="NAD(P)-binding Rossmann-like Domain"/>
    <property type="match status" value="1"/>
</dbReference>
<evidence type="ECO:0000313" key="4">
    <source>
        <dbReference type="Proteomes" id="UP000293342"/>
    </source>
</evidence>
<protein>
    <submittedName>
        <fullName evidence="3">SDR family oxidoreductase</fullName>
    </submittedName>
</protein>
<dbReference type="GO" id="GO:0016491">
    <property type="term" value="F:oxidoreductase activity"/>
    <property type="evidence" value="ECO:0007669"/>
    <property type="project" value="UniProtKB-KW"/>
</dbReference>
<reference evidence="3 4" key="1">
    <citation type="submission" date="2019-02" db="EMBL/GenBank/DDBJ databases">
        <title>Kribbella capetownensis sp. nov. and Kribbella speibonae sp. nov., isolated from soil.</title>
        <authorList>
            <person name="Curtis S.M."/>
            <person name="Norton I."/>
            <person name="Everest G.J."/>
            <person name="Meyers P.R."/>
        </authorList>
    </citation>
    <scope>NUCLEOTIDE SEQUENCE [LARGE SCALE GENOMIC DNA]</scope>
    <source>
        <strain evidence="3 4">YM53</strain>
    </source>
</reference>
<organism evidence="3 4">
    <name type="scientific">Kribbella capetownensis</name>
    <dbReference type="NCBI Taxonomy" id="1572659"/>
    <lineage>
        <taxon>Bacteria</taxon>
        <taxon>Bacillati</taxon>
        <taxon>Actinomycetota</taxon>
        <taxon>Actinomycetes</taxon>
        <taxon>Propionibacteriales</taxon>
        <taxon>Kribbellaceae</taxon>
        <taxon>Kribbella</taxon>
    </lineage>
</organism>
<dbReference type="EMBL" id="SJKD01000008">
    <property type="protein sequence ID" value="TCC45209.1"/>
    <property type="molecule type" value="Genomic_DNA"/>
</dbReference>
<name>A0A4R0JFJ2_9ACTN</name>
<evidence type="ECO:0000313" key="3">
    <source>
        <dbReference type="EMBL" id="TCC45209.1"/>
    </source>
</evidence>
<dbReference type="Pfam" id="PF13561">
    <property type="entry name" value="adh_short_C2"/>
    <property type="match status" value="1"/>
</dbReference>
<comment type="similarity">
    <text evidence="1">Belongs to the short-chain dehydrogenases/reductases (SDR) family.</text>
</comment>
<dbReference type="SUPFAM" id="SSF51735">
    <property type="entry name" value="NAD(P)-binding Rossmann-fold domains"/>
    <property type="match status" value="1"/>
</dbReference>
<dbReference type="RefSeq" id="WP_131517507.1">
    <property type="nucleotide sequence ID" value="NZ_SJKD01000008.1"/>
</dbReference>
<comment type="caution">
    <text evidence="3">The sequence shown here is derived from an EMBL/GenBank/DDBJ whole genome shotgun (WGS) entry which is preliminary data.</text>
</comment>
<dbReference type="InterPro" id="IPR002347">
    <property type="entry name" value="SDR_fam"/>
</dbReference>
<dbReference type="OrthoDB" id="7064009at2"/>